<dbReference type="EMBL" id="DVIT01000019">
    <property type="protein sequence ID" value="HIS46932.1"/>
    <property type="molecule type" value="Genomic_DNA"/>
</dbReference>
<comment type="caution">
    <text evidence="1">The sequence shown here is derived from an EMBL/GenBank/DDBJ whole genome shotgun (WGS) entry which is preliminary data.</text>
</comment>
<dbReference type="AlphaFoldDB" id="A0A9D1JQ97"/>
<reference evidence="1" key="1">
    <citation type="submission" date="2020-10" db="EMBL/GenBank/DDBJ databases">
        <authorList>
            <person name="Gilroy R."/>
        </authorList>
    </citation>
    <scope>NUCLEOTIDE SEQUENCE</scope>
    <source>
        <strain evidence="1">CHK178-757</strain>
    </source>
</reference>
<sequence>MLFKEIMNQQWQAGHQEGLLEGRIATLQEVIFESLEQYGTLPETLVSKIRNEKDESVLKSWRRTASKAASLEDFTKNM</sequence>
<evidence type="ECO:0000313" key="2">
    <source>
        <dbReference type="Proteomes" id="UP000823927"/>
    </source>
</evidence>
<protein>
    <submittedName>
        <fullName evidence="1">Uncharacterized protein</fullName>
    </submittedName>
</protein>
<dbReference type="Proteomes" id="UP000823927">
    <property type="component" value="Unassembled WGS sequence"/>
</dbReference>
<organism evidence="1 2">
    <name type="scientific">Candidatus Scybalocola faecigallinarum</name>
    <dbReference type="NCBI Taxonomy" id="2840941"/>
    <lineage>
        <taxon>Bacteria</taxon>
        <taxon>Bacillati</taxon>
        <taxon>Bacillota</taxon>
        <taxon>Clostridia</taxon>
        <taxon>Lachnospirales</taxon>
        <taxon>Lachnospiraceae</taxon>
        <taxon>Lachnospiraceae incertae sedis</taxon>
        <taxon>Candidatus Scybalocola (ex Gilroy et al. 2021)</taxon>
    </lineage>
</organism>
<reference evidence="1" key="2">
    <citation type="journal article" date="2021" name="PeerJ">
        <title>Extensive microbial diversity within the chicken gut microbiome revealed by metagenomics and culture.</title>
        <authorList>
            <person name="Gilroy R."/>
            <person name="Ravi A."/>
            <person name="Getino M."/>
            <person name="Pursley I."/>
            <person name="Horton D.L."/>
            <person name="Alikhan N.F."/>
            <person name="Baker D."/>
            <person name="Gharbi K."/>
            <person name="Hall N."/>
            <person name="Watson M."/>
            <person name="Adriaenssens E.M."/>
            <person name="Foster-Nyarko E."/>
            <person name="Jarju S."/>
            <person name="Secka A."/>
            <person name="Antonio M."/>
            <person name="Oren A."/>
            <person name="Chaudhuri R.R."/>
            <person name="La Ragione R."/>
            <person name="Hildebrand F."/>
            <person name="Pallen M.J."/>
        </authorList>
    </citation>
    <scope>NUCLEOTIDE SEQUENCE</scope>
    <source>
        <strain evidence="1">CHK178-757</strain>
    </source>
</reference>
<name>A0A9D1JQ97_9FIRM</name>
<proteinExistence type="predicted"/>
<evidence type="ECO:0000313" key="1">
    <source>
        <dbReference type="EMBL" id="HIS46932.1"/>
    </source>
</evidence>
<gene>
    <name evidence="1" type="ORF">IAB46_05080</name>
</gene>
<accession>A0A9D1JQ97</accession>